<feature type="transmembrane region" description="Helical" evidence="1">
    <location>
        <begin position="32"/>
        <end position="51"/>
    </location>
</feature>
<dbReference type="AlphaFoldDB" id="A0ABD2PIJ8"/>
<keyword evidence="1" id="KW-0812">Transmembrane</keyword>
<dbReference type="Proteomes" id="UP001626550">
    <property type="component" value="Unassembled WGS sequence"/>
</dbReference>
<evidence type="ECO:0000313" key="2">
    <source>
        <dbReference type="EMBL" id="KAL3306919.1"/>
    </source>
</evidence>
<accession>A0ABD2PIJ8</accession>
<comment type="caution">
    <text evidence="2">The sequence shown here is derived from an EMBL/GenBank/DDBJ whole genome shotgun (WGS) entry which is preliminary data.</text>
</comment>
<gene>
    <name evidence="2" type="ORF">Ciccas_014583</name>
</gene>
<evidence type="ECO:0000313" key="3">
    <source>
        <dbReference type="Proteomes" id="UP001626550"/>
    </source>
</evidence>
<keyword evidence="3" id="KW-1185">Reference proteome</keyword>
<protein>
    <submittedName>
        <fullName evidence="2">Uncharacterized protein</fullName>
    </submittedName>
</protein>
<sequence length="178" mass="20160">MGLWVEIFAGSSLLPLSKIANASSRSVRVLWGIFTGTMLSGLVISVVFVTLQYTRHQTAFQLDYSSDYDDPPGMTICYEFLQDKQSKVEKKIKQFHKNSQWKPEPILYMSDEQKLSWSTLTARSPIYRQIHNFSIKFSMTPSELDNNLRLFVSEEVSCLTQLNIHGGAVCPLGNCPAE</sequence>
<organism evidence="2 3">
    <name type="scientific">Cichlidogyrus casuarinus</name>
    <dbReference type="NCBI Taxonomy" id="1844966"/>
    <lineage>
        <taxon>Eukaryota</taxon>
        <taxon>Metazoa</taxon>
        <taxon>Spiralia</taxon>
        <taxon>Lophotrochozoa</taxon>
        <taxon>Platyhelminthes</taxon>
        <taxon>Monogenea</taxon>
        <taxon>Monopisthocotylea</taxon>
        <taxon>Dactylogyridea</taxon>
        <taxon>Ancyrocephalidae</taxon>
        <taxon>Cichlidogyrus</taxon>
    </lineage>
</organism>
<keyword evidence="1" id="KW-0472">Membrane</keyword>
<reference evidence="2 3" key="1">
    <citation type="submission" date="2024-11" db="EMBL/GenBank/DDBJ databases">
        <title>Adaptive evolution of stress response genes in parasites aligns with host niche diversity.</title>
        <authorList>
            <person name="Hahn C."/>
            <person name="Resl P."/>
        </authorList>
    </citation>
    <scope>NUCLEOTIDE SEQUENCE [LARGE SCALE GENOMIC DNA]</scope>
    <source>
        <strain evidence="2">EGGRZ-B1_66</strain>
        <tissue evidence="2">Body</tissue>
    </source>
</reference>
<keyword evidence="1" id="KW-1133">Transmembrane helix</keyword>
<name>A0ABD2PIJ8_9PLAT</name>
<proteinExistence type="predicted"/>
<evidence type="ECO:0000256" key="1">
    <source>
        <dbReference type="SAM" id="Phobius"/>
    </source>
</evidence>
<dbReference type="EMBL" id="JBJKFK010009032">
    <property type="protein sequence ID" value="KAL3306919.1"/>
    <property type="molecule type" value="Genomic_DNA"/>
</dbReference>